<feature type="compositionally biased region" description="Polar residues" evidence="5">
    <location>
        <begin position="111"/>
        <end position="132"/>
    </location>
</feature>
<keyword evidence="4" id="KW-0378">Hydrolase</keyword>
<dbReference type="InterPro" id="IPR001394">
    <property type="entry name" value="Peptidase_C19_UCH"/>
</dbReference>
<evidence type="ECO:0000313" key="8">
    <source>
        <dbReference type="WBParaSite" id="ACRNAN_scaffold169.g13737.t1"/>
    </source>
</evidence>
<dbReference type="InterPro" id="IPR028889">
    <property type="entry name" value="USP"/>
</dbReference>
<dbReference type="InterPro" id="IPR038765">
    <property type="entry name" value="Papain-like_cys_pep_sf"/>
</dbReference>
<evidence type="ECO:0000313" key="7">
    <source>
        <dbReference type="Proteomes" id="UP000887540"/>
    </source>
</evidence>
<proteinExistence type="inferred from homology"/>
<dbReference type="Pfam" id="PF00443">
    <property type="entry name" value="UCH"/>
    <property type="match status" value="1"/>
</dbReference>
<evidence type="ECO:0000259" key="6">
    <source>
        <dbReference type="PROSITE" id="PS50235"/>
    </source>
</evidence>
<dbReference type="GO" id="GO:0005634">
    <property type="term" value="C:nucleus"/>
    <property type="evidence" value="ECO:0007669"/>
    <property type="project" value="TreeGrafter"/>
</dbReference>
<feature type="compositionally biased region" description="Pro residues" evidence="5">
    <location>
        <begin position="140"/>
        <end position="152"/>
    </location>
</feature>
<dbReference type="InterPro" id="IPR056850">
    <property type="entry name" value="ARM_UBP34_24_USP9X_Y"/>
</dbReference>
<keyword evidence="3" id="KW-0833">Ubl conjugation pathway</keyword>
<keyword evidence="7" id="KW-1185">Reference proteome</keyword>
<feature type="compositionally biased region" description="Low complexity" evidence="5">
    <location>
        <begin position="14"/>
        <end position="35"/>
    </location>
</feature>
<dbReference type="PROSITE" id="PS50235">
    <property type="entry name" value="USP_3"/>
    <property type="match status" value="1"/>
</dbReference>
<dbReference type="SUPFAM" id="SSF54001">
    <property type="entry name" value="Cysteine proteinases"/>
    <property type="match status" value="1"/>
</dbReference>
<organism evidence="7 8">
    <name type="scientific">Acrobeloides nanus</name>
    <dbReference type="NCBI Taxonomy" id="290746"/>
    <lineage>
        <taxon>Eukaryota</taxon>
        <taxon>Metazoa</taxon>
        <taxon>Ecdysozoa</taxon>
        <taxon>Nematoda</taxon>
        <taxon>Chromadorea</taxon>
        <taxon>Rhabditida</taxon>
        <taxon>Tylenchina</taxon>
        <taxon>Cephalobomorpha</taxon>
        <taxon>Cephaloboidea</taxon>
        <taxon>Cephalobidae</taxon>
        <taxon>Acrobeloides</taxon>
    </lineage>
</organism>
<evidence type="ECO:0000256" key="5">
    <source>
        <dbReference type="SAM" id="MobiDB-lite"/>
    </source>
</evidence>
<accession>A0A914CZY1</accession>
<dbReference type="GO" id="GO:0006508">
    <property type="term" value="P:proteolysis"/>
    <property type="evidence" value="ECO:0007669"/>
    <property type="project" value="UniProtKB-KW"/>
</dbReference>
<evidence type="ECO:0000256" key="4">
    <source>
        <dbReference type="ARBA" id="ARBA00022801"/>
    </source>
</evidence>
<dbReference type="Gene3D" id="3.90.70.10">
    <property type="entry name" value="Cysteine proteinases"/>
    <property type="match status" value="1"/>
</dbReference>
<comment type="similarity">
    <text evidence="1">Belongs to the peptidase C19 family.</text>
</comment>
<feature type="region of interest" description="Disordered" evidence="5">
    <location>
        <begin position="90"/>
        <end position="159"/>
    </location>
</feature>
<keyword evidence="2" id="KW-0645">Protease</keyword>
<evidence type="ECO:0000256" key="3">
    <source>
        <dbReference type="ARBA" id="ARBA00022786"/>
    </source>
</evidence>
<evidence type="ECO:0000256" key="1">
    <source>
        <dbReference type="ARBA" id="ARBA00009085"/>
    </source>
</evidence>
<dbReference type="InterPro" id="IPR018200">
    <property type="entry name" value="USP_CS"/>
</dbReference>
<reference evidence="8" key="1">
    <citation type="submission" date="2022-11" db="UniProtKB">
        <authorList>
            <consortium name="WormBaseParasite"/>
        </authorList>
    </citation>
    <scope>IDENTIFICATION</scope>
</reference>
<dbReference type="PANTHER" id="PTHR24006">
    <property type="entry name" value="UBIQUITIN CARBOXYL-TERMINAL HYDROLASE"/>
    <property type="match status" value="1"/>
</dbReference>
<dbReference type="WBParaSite" id="ACRNAN_scaffold169.g13737.t1">
    <property type="protein sequence ID" value="ACRNAN_scaffold169.g13737.t1"/>
    <property type="gene ID" value="ACRNAN_scaffold169.g13737"/>
</dbReference>
<evidence type="ECO:0000256" key="2">
    <source>
        <dbReference type="ARBA" id="ARBA00022670"/>
    </source>
</evidence>
<dbReference type="GO" id="GO:0016579">
    <property type="term" value="P:protein deubiquitination"/>
    <property type="evidence" value="ECO:0007669"/>
    <property type="project" value="InterPro"/>
</dbReference>
<dbReference type="GO" id="GO:0005829">
    <property type="term" value="C:cytosol"/>
    <property type="evidence" value="ECO:0007669"/>
    <property type="project" value="TreeGrafter"/>
</dbReference>
<dbReference type="Pfam" id="PF25010">
    <property type="entry name" value="ARM_UBP24_USP9X-Y"/>
    <property type="match status" value="1"/>
</dbReference>
<feature type="domain" description="USP" evidence="6">
    <location>
        <begin position="1701"/>
        <end position="1887"/>
    </location>
</feature>
<feature type="compositionally biased region" description="Polar residues" evidence="5">
    <location>
        <begin position="1"/>
        <end position="13"/>
    </location>
</feature>
<dbReference type="InterPro" id="IPR050164">
    <property type="entry name" value="Peptidase_C19"/>
</dbReference>
<feature type="region of interest" description="Disordered" evidence="5">
    <location>
        <begin position="1"/>
        <end position="65"/>
    </location>
</feature>
<dbReference type="PROSITE" id="PS00972">
    <property type="entry name" value="USP_1"/>
    <property type="match status" value="1"/>
</dbReference>
<name>A0A914CZY1_9BILA</name>
<feature type="compositionally biased region" description="Polar residues" evidence="5">
    <location>
        <begin position="55"/>
        <end position="65"/>
    </location>
</feature>
<sequence length="1887" mass="217093">MSQENQETNSDTYSSVDVPSSSSKKSDNFDFNDSSLVHTTFSYGDSGGSLLPTDSKVTSTKSFNNLNNLEDTTVFKKSWGNTQGFGFGHENFDPYNKDDEDALDPLPIPTEVSSQQKSNSPQNLATQMNTSESARDRPKAPPVPPPPAPPNPTSHRMIDVDNPEFSEIEDLPHQMVVNFHDMVNRTKWTIPLAPKEPFQILLESAISVVNKGLDRNSQNMATFLQTAVKAFERLLGEDVRRWNCEIQEYIWQAIVLFLRLFASKLRRTATDPDFPQEYFLIFSSVMNPHTSYHLHNTNRGIERLEIKIEPLIVEQFTTLNIENLKPDARFKLLAYAFAKFGGCDGMMEFLKTHVKEGVELEIVLLWLRGLSYKTVLKPRVLEKITEHALRYSIQQIQKIPESEWKCADVKENLHDLPFLQFIRTVQAILIIIAEDKPNEWIRQLDVIQLKYLLSVIQQAKLSGRLRAMEELNRLICEKGRNLESQPVQLALNITKNFSELMNWLRENQLIELLLRDNLHLPNFVDRLEKIFQAFLKEEVFELSDLEAIWQAQVGKHDVIQRNLHGLVASLAANFERPSQEVILDDLCVKIRESWAIASNREKSLLVDLIGKIVERSSRSEHLDQVIIPKTTELLWNLFQDKTLSQETIDLVLKSHYDIIDSARNSDDIRQEYINLCFEEIKKDSEFVVPILRHLQLLLKTKYTTWNQEKKLVKEEHVKIICQSIETYTKKMREFLNNNPHVTHQLPNISFDGKYSHFVHLQQRIDFLTFILEEGRELRVFGEKDQSSWLKMEYIKILWKSLIKNPLTDEDSRVGFELFAKQIPNLYEFDRILSFFNDCVLALDPRRLSERGLECFKTSLHTIKMKTTEKLVELEMKALEYLWQIVLEANLEVSTLATNLLVESLLIENTFSTPPPADKDINEFIQNCFTKLKQHYEWLTKEETSKQLKLKEMERMSRILKVLHFSVEQVDQKYDSERVRLPLYRATIGQCFSVKLLLTVDDLKSALENIQEVFDVDIEDNDLRHLKEHNIPVEVHDNMTLEYFKRYVVKEAIYQLPIIPKNPTRYVPSFQLMWHKPETELTRTNSNSMFTSPSVSEWKTLDGSDLRKTFREIYANAFCNNQFSVTFDTISPWSKPKRAQKLLEKQKSKRVNMGDDDFSSDVSLESSDSEFSYEDLEEIPPTEALLPSFQIADNREYMEFLTNLIDLGKDCEDSELAIEARRLLSLLPIHMKIEQDLEAMAKNNTLMNIFSNSPSCTSHYFEVIEALILPARCIKKVKQSGSVFQGYFLCNNGLDQLLLALNMISVNFDREMLRTPINCLKFIEDFKIQLEALRAFMMISWSASMGKMVLINHIDTPIVIRNEDALFLKYLNGDETNMCELLSIEAIEAFCLGLLSCDQMHRVVAPPTAKTSSDNIYTFLVDVLFTTDSELIRGVLITAALCIVQHCGPGESARAQFLIDLLFDNIDNVEEKTTSCASAYFSLLCRLVELCSSMFNLKINHLNNRIQLVLLWIEQAKQISSAQAESYPKDILLTGYLNLAAAMFRQLSPEEKSKLGSSVDGPQLIKMLFDEFLFPYSRSFLEMNAMDLLEQRGETSTGGSPYNLQSIQRSATYAGINQPGSSSMMPRSATVAHISRWVPVCGTDSSQKAAFDLIHELSYDNPQNFEVVFKTLVQIFYHKPFPTKIEWDYMPSFIPRGPSNFVGLKNAGATCYMNSVFQQMFMVESIRNAIINAPCGASLDLDSEENTRLSGGDKDEYVIQVLQSVQAIFAHLLGSDLQYYEPRSFWNTFMLNGTRVNLREQQDALEFFNQLTDAVDQGMKKVCDDPIFEKTFGGTFADQKICKDCPHRYEKEHLFTSISVDIRSHNSLADSLKEYVKGEILDNDNAYL</sequence>
<dbReference type="GO" id="GO:0004843">
    <property type="term" value="F:cysteine-type deubiquitinase activity"/>
    <property type="evidence" value="ECO:0007669"/>
    <property type="project" value="InterPro"/>
</dbReference>
<dbReference type="Proteomes" id="UP000887540">
    <property type="component" value="Unplaced"/>
</dbReference>
<protein>
    <submittedName>
        <fullName evidence="8">USP domain-containing protein</fullName>
    </submittedName>
</protein>